<dbReference type="OrthoDB" id="1939598at2759"/>
<evidence type="ECO:0000256" key="4">
    <source>
        <dbReference type="ARBA" id="ARBA00023163"/>
    </source>
</evidence>
<dbReference type="SUPFAM" id="SSF57959">
    <property type="entry name" value="Leucine zipper domain"/>
    <property type="match status" value="1"/>
</dbReference>
<dbReference type="RefSeq" id="XP_018191346.1">
    <property type="nucleotide sequence ID" value="XM_018331988.1"/>
</dbReference>
<proteinExistence type="predicted"/>
<sequence>MSNFTGRRAPNVSQYIANLNTIPSPYEVAAQQQQENFNLDDDLALFTNAQFFDFDIGETVNQQPNQQSYYSANAQEASSPDNVPAAKGAEFLGEEFQFPDFSGMAHIMPNTQQPHHYRAQEHHAQHQPIQPSPYHPNSAVHSPAASSPIEPQTGDKRKAGALNDSLLEDTSRFAAEEDKRRRNTAASARFRVKKKQREQALERTAKEMTDKCTSLETRIGQLEMENKWLKNLITEKNGSKDEIADMWKKFNSANAASADDASRSTSAGKDGVGTSADLKAESKAETA</sequence>
<feature type="compositionally biased region" description="Basic and acidic residues" evidence="6">
    <location>
        <begin position="197"/>
        <end position="207"/>
    </location>
</feature>
<keyword evidence="5" id="KW-0539">Nucleus</keyword>
<comment type="subcellular location">
    <subcellularLocation>
        <location evidence="1">Nucleus</location>
    </subcellularLocation>
</comment>
<dbReference type="InterPro" id="IPR046347">
    <property type="entry name" value="bZIP_sf"/>
</dbReference>
<dbReference type="SMART" id="SM00338">
    <property type="entry name" value="BRLZ"/>
    <property type="match status" value="1"/>
</dbReference>
<evidence type="ECO:0000256" key="5">
    <source>
        <dbReference type="ARBA" id="ARBA00023242"/>
    </source>
</evidence>
<dbReference type="CDD" id="cd14705">
    <property type="entry name" value="bZIP_Zip1"/>
    <property type="match status" value="1"/>
</dbReference>
<keyword evidence="2" id="KW-0805">Transcription regulation</keyword>
<dbReference type="EMBL" id="KV407455">
    <property type="protein sequence ID" value="KZF25791.1"/>
    <property type="molecule type" value="Genomic_DNA"/>
</dbReference>
<dbReference type="Proteomes" id="UP000076632">
    <property type="component" value="Unassembled WGS sequence"/>
</dbReference>
<keyword evidence="4" id="KW-0804">Transcription</keyword>
<dbReference type="GO" id="GO:0001228">
    <property type="term" value="F:DNA-binding transcription activator activity, RNA polymerase II-specific"/>
    <property type="evidence" value="ECO:0007669"/>
    <property type="project" value="TreeGrafter"/>
</dbReference>
<feature type="compositionally biased region" description="Basic and acidic residues" evidence="6">
    <location>
        <begin position="278"/>
        <end position="287"/>
    </location>
</feature>
<feature type="compositionally biased region" description="Low complexity" evidence="6">
    <location>
        <begin position="254"/>
        <end position="267"/>
    </location>
</feature>
<evidence type="ECO:0000256" key="3">
    <source>
        <dbReference type="ARBA" id="ARBA00023125"/>
    </source>
</evidence>
<dbReference type="InterPro" id="IPR004827">
    <property type="entry name" value="bZIP"/>
</dbReference>
<dbReference type="FunFam" id="1.20.5.170:FF:000075">
    <property type="entry name" value="BZIP transcription factor (MetR)"/>
    <property type="match status" value="1"/>
</dbReference>
<dbReference type="GO" id="GO:0000977">
    <property type="term" value="F:RNA polymerase II transcription regulatory region sequence-specific DNA binding"/>
    <property type="evidence" value="ECO:0007669"/>
    <property type="project" value="TreeGrafter"/>
</dbReference>
<dbReference type="PROSITE" id="PS00036">
    <property type="entry name" value="BZIP_BASIC"/>
    <property type="match status" value="1"/>
</dbReference>
<dbReference type="Gene3D" id="1.20.5.170">
    <property type="match status" value="1"/>
</dbReference>
<dbReference type="GeneID" id="28897125"/>
<evidence type="ECO:0000256" key="1">
    <source>
        <dbReference type="ARBA" id="ARBA00004123"/>
    </source>
</evidence>
<dbReference type="PROSITE" id="PS50217">
    <property type="entry name" value="BZIP"/>
    <property type="match status" value="1"/>
</dbReference>
<dbReference type="AlphaFoldDB" id="A0A165J6A3"/>
<feature type="region of interest" description="Disordered" evidence="6">
    <location>
        <begin position="114"/>
        <end position="207"/>
    </location>
</feature>
<evidence type="ECO:0000259" key="7">
    <source>
        <dbReference type="PROSITE" id="PS50217"/>
    </source>
</evidence>
<dbReference type="InParanoid" id="A0A165J6A3"/>
<accession>A0A165J6A3</accession>
<evidence type="ECO:0000256" key="6">
    <source>
        <dbReference type="SAM" id="MobiDB-lite"/>
    </source>
</evidence>
<feature type="region of interest" description="Disordered" evidence="6">
    <location>
        <begin position="254"/>
        <end position="287"/>
    </location>
</feature>
<name>A0A165J6A3_XYLHT</name>
<dbReference type="STRING" id="1328760.A0A165J6A3"/>
<organism evidence="8 9">
    <name type="scientific">Xylona heveae (strain CBS 132557 / TC161)</name>
    <dbReference type="NCBI Taxonomy" id="1328760"/>
    <lineage>
        <taxon>Eukaryota</taxon>
        <taxon>Fungi</taxon>
        <taxon>Dikarya</taxon>
        <taxon>Ascomycota</taxon>
        <taxon>Pezizomycotina</taxon>
        <taxon>Xylonomycetes</taxon>
        <taxon>Xylonales</taxon>
        <taxon>Xylonaceae</taxon>
        <taxon>Xylona</taxon>
    </lineage>
</organism>
<gene>
    <name evidence="8" type="ORF">L228DRAFT_244709</name>
</gene>
<evidence type="ECO:0000313" key="8">
    <source>
        <dbReference type="EMBL" id="KZF25791.1"/>
    </source>
</evidence>
<feature type="domain" description="BZIP" evidence="7">
    <location>
        <begin position="177"/>
        <end position="236"/>
    </location>
</feature>
<keyword evidence="9" id="KW-1185">Reference proteome</keyword>
<dbReference type="OMA" id="EFDKFTD"/>
<feature type="compositionally biased region" description="Basic and acidic residues" evidence="6">
    <location>
        <begin position="169"/>
        <end position="180"/>
    </location>
</feature>
<evidence type="ECO:0000256" key="2">
    <source>
        <dbReference type="ARBA" id="ARBA00023015"/>
    </source>
</evidence>
<dbReference type="PANTHER" id="PTHR13044:SF14">
    <property type="entry name" value="CRYPTOCEPHAL, ISOFORM A"/>
    <property type="match status" value="1"/>
</dbReference>
<evidence type="ECO:0000313" key="9">
    <source>
        <dbReference type="Proteomes" id="UP000076632"/>
    </source>
</evidence>
<reference evidence="8 9" key="1">
    <citation type="journal article" date="2016" name="Fungal Biol.">
        <title>The genome of Xylona heveae provides a window into fungal endophytism.</title>
        <authorList>
            <person name="Gazis R."/>
            <person name="Kuo A."/>
            <person name="Riley R."/>
            <person name="LaButti K."/>
            <person name="Lipzen A."/>
            <person name="Lin J."/>
            <person name="Amirebrahimi M."/>
            <person name="Hesse C.N."/>
            <person name="Spatafora J.W."/>
            <person name="Henrissat B."/>
            <person name="Hainaut M."/>
            <person name="Grigoriev I.V."/>
            <person name="Hibbett D.S."/>
        </authorList>
    </citation>
    <scope>NUCLEOTIDE SEQUENCE [LARGE SCALE GENOMIC DNA]</scope>
    <source>
        <strain evidence="8 9">TC161</strain>
    </source>
</reference>
<dbReference type="Pfam" id="PF07716">
    <property type="entry name" value="bZIP_2"/>
    <property type="match status" value="1"/>
</dbReference>
<keyword evidence="3" id="KW-0238">DNA-binding</keyword>
<dbReference type="PANTHER" id="PTHR13044">
    <property type="entry name" value="ACTIVATING TRANSCRIPTION FACTOR ATF 4/5"/>
    <property type="match status" value="1"/>
</dbReference>
<protein>
    <recommendedName>
        <fullName evidence="7">BZIP domain-containing protein</fullName>
    </recommendedName>
</protein>
<dbReference type="GO" id="GO:0005634">
    <property type="term" value="C:nucleus"/>
    <property type="evidence" value="ECO:0007669"/>
    <property type="project" value="UniProtKB-SubCell"/>
</dbReference>